<dbReference type="STRING" id="262004.SAMN04489796_11342"/>
<gene>
    <name evidence="2" type="ORF">SAMN04489796_11342</name>
</gene>
<proteinExistence type="predicted"/>
<organism evidence="2 3">
    <name type="scientific">Winogradskyella thalassocola</name>
    <dbReference type="NCBI Taxonomy" id="262004"/>
    <lineage>
        <taxon>Bacteria</taxon>
        <taxon>Pseudomonadati</taxon>
        <taxon>Bacteroidota</taxon>
        <taxon>Flavobacteriia</taxon>
        <taxon>Flavobacteriales</taxon>
        <taxon>Flavobacteriaceae</taxon>
        <taxon>Winogradskyella</taxon>
    </lineage>
</organism>
<protein>
    <submittedName>
        <fullName evidence="2">Uncharacterized protein</fullName>
    </submittedName>
</protein>
<dbReference type="EMBL" id="FNCZ01000013">
    <property type="protein sequence ID" value="SDI57514.1"/>
    <property type="molecule type" value="Genomic_DNA"/>
</dbReference>
<sequence length="71" mass="8210">MSGWGKQITCFSAIFVANPYSFWYGVPFYILGLLLLWNSKLTKNLKIKWSLYPVFIVGIVYSLISLFLLII</sequence>
<feature type="transmembrane region" description="Helical" evidence="1">
    <location>
        <begin position="49"/>
        <end position="70"/>
    </location>
</feature>
<dbReference type="AlphaFoldDB" id="A0A1G8LPA7"/>
<reference evidence="3" key="1">
    <citation type="submission" date="2016-10" db="EMBL/GenBank/DDBJ databases">
        <authorList>
            <person name="Varghese N."/>
            <person name="Submissions S."/>
        </authorList>
    </citation>
    <scope>NUCLEOTIDE SEQUENCE [LARGE SCALE GENOMIC DNA]</scope>
    <source>
        <strain evidence="3">DSM 15363</strain>
    </source>
</reference>
<keyword evidence="3" id="KW-1185">Reference proteome</keyword>
<evidence type="ECO:0000256" key="1">
    <source>
        <dbReference type="SAM" id="Phobius"/>
    </source>
</evidence>
<name>A0A1G8LPA7_9FLAO</name>
<keyword evidence="1" id="KW-1133">Transmembrane helix</keyword>
<accession>A0A1G8LPA7</accession>
<keyword evidence="1" id="KW-0812">Transmembrane</keyword>
<dbReference type="Proteomes" id="UP000199492">
    <property type="component" value="Unassembled WGS sequence"/>
</dbReference>
<evidence type="ECO:0000313" key="3">
    <source>
        <dbReference type="Proteomes" id="UP000199492"/>
    </source>
</evidence>
<feature type="transmembrane region" description="Helical" evidence="1">
    <location>
        <begin position="20"/>
        <end position="37"/>
    </location>
</feature>
<keyword evidence="1" id="KW-0472">Membrane</keyword>
<evidence type="ECO:0000313" key="2">
    <source>
        <dbReference type="EMBL" id="SDI57514.1"/>
    </source>
</evidence>